<proteinExistence type="predicted"/>
<dbReference type="AlphaFoldDB" id="A0A9P6RKD5"/>
<sequence length="139" mass="14632">MDIAPFRVSDHGLVASTGFSVITDKSCVQLLAERLEPGSIITPLDLNEVEQGISHKEGYGDVAEDHLASIGLGGAAGLERLSGTLIVTGPKTAKILCLEIYGRSIISDPHAEPLSALPSSVPTRFPSTQYTGHLKVVVL</sequence>
<gene>
    <name evidence="1" type="ORF">BGZ99_004226</name>
</gene>
<dbReference type="OrthoDB" id="2401402at2759"/>
<protein>
    <submittedName>
        <fullName evidence="1">Uncharacterized protein</fullName>
    </submittedName>
</protein>
<evidence type="ECO:0000313" key="2">
    <source>
        <dbReference type="Proteomes" id="UP000738325"/>
    </source>
</evidence>
<evidence type="ECO:0000313" key="1">
    <source>
        <dbReference type="EMBL" id="KAG0320979.1"/>
    </source>
</evidence>
<name>A0A9P6RKD5_9FUNG</name>
<dbReference type="Proteomes" id="UP000738325">
    <property type="component" value="Unassembled WGS sequence"/>
</dbReference>
<accession>A0A9P6RKD5</accession>
<organism evidence="1 2">
    <name type="scientific">Dissophora globulifera</name>
    <dbReference type="NCBI Taxonomy" id="979702"/>
    <lineage>
        <taxon>Eukaryota</taxon>
        <taxon>Fungi</taxon>
        <taxon>Fungi incertae sedis</taxon>
        <taxon>Mucoromycota</taxon>
        <taxon>Mortierellomycotina</taxon>
        <taxon>Mortierellomycetes</taxon>
        <taxon>Mortierellales</taxon>
        <taxon>Mortierellaceae</taxon>
        <taxon>Dissophora</taxon>
    </lineage>
</organism>
<dbReference type="EMBL" id="JAAAIP010000261">
    <property type="protein sequence ID" value="KAG0320979.1"/>
    <property type="molecule type" value="Genomic_DNA"/>
</dbReference>
<keyword evidence="2" id="KW-1185">Reference proteome</keyword>
<comment type="caution">
    <text evidence="1">The sequence shown here is derived from an EMBL/GenBank/DDBJ whole genome shotgun (WGS) entry which is preliminary data.</text>
</comment>
<reference evidence="1" key="1">
    <citation type="journal article" date="2020" name="Fungal Divers.">
        <title>Resolving the Mortierellaceae phylogeny through synthesis of multi-gene phylogenetics and phylogenomics.</title>
        <authorList>
            <person name="Vandepol N."/>
            <person name="Liber J."/>
            <person name="Desiro A."/>
            <person name="Na H."/>
            <person name="Kennedy M."/>
            <person name="Barry K."/>
            <person name="Grigoriev I.V."/>
            <person name="Miller A.N."/>
            <person name="O'Donnell K."/>
            <person name="Stajich J.E."/>
            <person name="Bonito G."/>
        </authorList>
    </citation>
    <scope>NUCLEOTIDE SEQUENCE</scope>
    <source>
        <strain evidence="1">REB-010B</strain>
    </source>
</reference>